<sequence length="145" mass="17035">MKNYLLILICFLVASSYSQSTNTIYLLINKKDTLIKKQVATKVNEYEGYRITDEKRIVTVVKRSSTLKGDDIEYDAFSSNSFSFNRKNDTIISKSYLNTLKPIKDRRQFIDCINHLNTAQMKFIFIEAKKCDKFILRKVHLLKFE</sequence>
<gene>
    <name evidence="2" type="ORF">BZARG_2074</name>
</gene>
<dbReference type="RefSeq" id="WP_008638342.1">
    <property type="nucleotide sequence ID" value="NZ_AFXZ01000038.1"/>
</dbReference>
<keyword evidence="1" id="KW-0732">Signal</keyword>
<evidence type="ECO:0000256" key="1">
    <source>
        <dbReference type="SAM" id="SignalP"/>
    </source>
</evidence>
<dbReference type="Proteomes" id="UP000003730">
    <property type="component" value="Unassembled WGS sequence"/>
</dbReference>
<protein>
    <submittedName>
        <fullName evidence="2">Uncharacterized protein</fullName>
    </submittedName>
</protein>
<name>G2EFE0_9FLAO</name>
<dbReference type="OrthoDB" id="1446576at2"/>
<evidence type="ECO:0000313" key="2">
    <source>
        <dbReference type="EMBL" id="EGV42904.1"/>
    </source>
</evidence>
<accession>G2EFE0</accession>
<feature type="signal peptide" evidence="1">
    <location>
        <begin position="1"/>
        <end position="20"/>
    </location>
</feature>
<dbReference type="eggNOG" id="ENOG502ZH9X">
    <property type="taxonomic scope" value="Bacteria"/>
</dbReference>
<keyword evidence="3" id="KW-1185">Reference proteome</keyword>
<proteinExistence type="predicted"/>
<feature type="chain" id="PRO_5003429183" evidence="1">
    <location>
        <begin position="21"/>
        <end position="145"/>
    </location>
</feature>
<reference evidence="2 3" key="1">
    <citation type="journal article" date="2008" name="Int. J. Syst. Evol. Microbiol.">
        <title>Bizionia argentinensis sp. nov., isolated from surface marine water in Antarctica.</title>
        <authorList>
            <person name="Bercovich A."/>
            <person name="Vazquez S.C."/>
            <person name="Yankilevich P."/>
            <person name="Coria S.H."/>
            <person name="Foti M."/>
            <person name="Hernandez E."/>
            <person name="Vidal A."/>
            <person name="Ruberto L."/>
            <person name="Melo C."/>
            <person name="Marenssi S."/>
            <person name="Criscuolo M."/>
            <person name="Memoli M."/>
            <person name="Arguelles M."/>
            <person name="Mac Cormack W.P."/>
        </authorList>
    </citation>
    <scope>NUCLEOTIDE SEQUENCE [LARGE SCALE GENOMIC DNA]</scope>
    <source>
        <strain evidence="2 3">JUB59</strain>
    </source>
</reference>
<dbReference type="EMBL" id="AFXZ01000038">
    <property type="protein sequence ID" value="EGV42904.1"/>
    <property type="molecule type" value="Genomic_DNA"/>
</dbReference>
<comment type="caution">
    <text evidence="2">The sequence shown here is derived from an EMBL/GenBank/DDBJ whole genome shotgun (WGS) entry which is preliminary data.</text>
</comment>
<dbReference type="AlphaFoldDB" id="G2EFE0"/>
<organism evidence="2 3">
    <name type="scientific">Bizionia argentinensis JUB59</name>
    <dbReference type="NCBI Taxonomy" id="1046627"/>
    <lineage>
        <taxon>Bacteria</taxon>
        <taxon>Pseudomonadati</taxon>
        <taxon>Bacteroidota</taxon>
        <taxon>Flavobacteriia</taxon>
        <taxon>Flavobacteriales</taxon>
        <taxon>Flavobacteriaceae</taxon>
        <taxon>Bizionia</taxon>
    </lineage>
</organism>
<evidence type="ECO:0000313" key="3">
    <source>
        <dbReference type="Proteomes" id="UP000003730"/>
    </source>
</evidence>